<evidence type="ECO:0000256" key="6">
    <source>
        <dbReference type="ARBA" id="ARBA00023087"/>
    </source>
</evidence>
<dbReference type="InterPro" id="IPR005528">
    <property type="entry name" value="ChpA-H"/>
</dbReference>
<gene>
    <name evidence="10" type="ORF">DDE74_14380</name>
</gene>
<dbReference type="Proteomes" id="UP000275579">
    <property type="component" value="Chromosome"/>
</dbReference>
<proteinExistence type="predicted"/>
<feature type="chain" id="PRO_5019488150" evidence="8">
    <location>
        <begin position="28"/>
        <end position="106"/>
    </location>
</feature>
<dbReference type="GO" id="GO:0007155">
    <property type="term" value="P:cell adhesion"/>
    <property type="evidence" value="ECO:0007669"/>
    <property type="project" value="UniProtKB-KW"/>
</dbReference>
<dbReference type="AlphaFoldDB" id="A0A3S9YAH9"/>
<evidence type="ECO:0000256" key="4">
    <source>
        <dbReference type="ARBA" id="ARBA00022729"/>
    </source>
</evidence>
<keyword evidence="4 8" id="KW-0732">Signal</keyword>
<evidence type="ECO:0000256" key="5">
    <source>
        <dbReference type="ARBA" id="ARBA00022889"/>
    </source>
</evidence>
<dbReference type="EMBL" id="CP029042">
    <property type="protein sequence ID" value="AZS71976.1"/>
    <property type="molecule type" value="Genomic_DNA"/>
</dbReference>
<keyword evidence="2" id="KW-0134">Cell wall</keyword>
<feature type="signal peptide" evidence="8">
    <location>
        <begin position="1"/>
        <end position="27"/>
    </location>
</feature>
<name>A0A3S9YAH9_9ACTN</name>
<evidence type="ECO:0000313" key="11">
    <source>
        <dbReference type="Proteomes" id="UP000275579"/>
    </source>
</evidence>
<accession>A0A3S9YAH9</accession>
<keyword evidence="5" id="KW-0130">Cell adhesion</keyword>
<evidence type="ECO:0000256" key="3">
    <source>
        <dbReference type="ARBA" id="ARBA00022525"/>
    </source>
</evidence>
<evidence type="ECO:0000313" key="10">
    <source>
        <dbReference type="EMBL" id="AZS71976.1"/>
    </source>
</evidence>
<evidence type="ECO:0000256" key="1">
    <source>
        <dbReference type="ARBA" id="ARBA00004191"/>
    </source>
</evidence>
<reference evidence="10 11" key="1">
    <citation type="submission" date="2018-04" db="EMBL/GenBank/DDBJ databases">
        <title>Complete genome sequences of Streptomyces lydicus strain WYEC and characterization of antagonistic properties of biological control agents.</title>
        <authorList>
            <person name="Mariita R.M."/>
            <person name="Sello J.K."/>
        </authorList>
    </citation>
    <scope>NUCLEOTIDE SEQUENCE [LARGE SCALE GENOMIC DNA]</scope>
    <source>
        <strain evidence="10 11">WYEC 108</strain>
    </source>
</reference>
<dbReference type="PROSITE" id="PS51884">
    <property type="entry name" value="CHAPLIN"/>
    <property type="match status" value="1"/>
</dbReference>
<protein>
    <submittedName>
        <fullName evidence="10">Chaplin</fullName>
    </submittedName>
</protein>
<dbReference type="Pfam" id="PF03777">
    <property type="entry name" value="ChpA-C"/>
    <property type="match status" value="1"/>
</dbReference>
<evidence type="ECO:0000256" key="8">
    <source>
        <dbReference type="SAM" id="SignalP"/>
    </source>
</evidence>
<evidence type="ECO:0000259" key="9">
    <source>
        <dbReference type="PROSITE" id="PS51884"/>
    </source>
</evidence>
<dbReference type="RefSeq" id="WP_127150966.1">
    <property type="nucleotide sequence ID" value="NZ_CP029042.1"/>
</dbReference>
<feature type="domain" description="Chaplin" evidence="9">
    <location>
        <begin position="65"/>
        <end position="105"/>
    </location>
</feature>
<sequence length="106" mass="10862">MKRFVTTAAMTAASCAMVLGGAGIASASGDHGRGHRDHHDSYRHDHRGLYNHRSGANAAGFAAGSPGILSGNNVQVPINIPINICGNSLNLVAALNPAFGNACVNR</sequence>
<keyword evidence="3" id="KW-0964">Secreted</keyword>
<organism evidence="10 11">
    <name type="scientific">Streptomyces lydicus</name>
    <dbReference type="NCBI Taxonomy" id="47763"/>
    <lineage>
        <taxon>Bacteria</taxon>
        <taxon>Bacillati</taxon>
        <taxon>Actinomycetota</taxon>
        <taxon>Actinomycetes</taxon>
        <taxon>Kitasatosporales</taxon>
        <taxon>Streptomycetaceae</taxon>
        <taxon>Streptomyces</taxon>
    </lineage>
</organism>
<comment type="subcellular location">
    <subcellularLocation>
        <location evidence="1">Secreted</location>
        <location evidence="1">Cell wall</location>
    </subcellularLocation>
</comment>
<evidence type="ECO:0000256" key="7">
    <source>
        <dbReference type="PROSITE-ProRule" id="PRU01232"/>
    </source>
</evidence>
<evidence type="ECO:0000256" key="2">
    <source>
        <dbReference type="ARBA" id="ARBA00022512"/>
    </source>
</evidence>
<keyword evidence="6 7" id="KW-0034">Amyloid</keyword>
<dbReference type="PROSITE" id="PS51257">
    <property type="entry name" value="PROKAR_LIPOPROTEIN"/>
    <property type="match status" value="1"/>
</dbReference>